<name>A0A9W9P696_9EURO</name>
<dbReference type="PANTHER" id="PTHR43570:SF16">
    <property type="entry name" value="ALDEHYDE DEHYDROGENASE TYPE III, ISOFORM Q"/>
    <property type="match status" value="1"/>
</dbReference>
<dbReference type="InterPro" id="IPR016162">
    <property type="entry name" value="Ald_DH_N"/>
</dbReference>
<feature type="domain" description="Aldehyde dehydrogenase" evidence="6">
    <location>
        <begin position="5"/>
        <end position="422"/>
    </location>
</feature>
<evidence type="ECO:0000259" key="6">
    <source>
        <dbReference type="Pfam" id="PF00171"/>
    </source>
</evidence>
<accession>A0A9W9P696</accession>
<evidence type="ECO:0000256" key="4">
    <source>
        <dbReference type="PIRNR" id="PIRNR036492"/>
    </source>
</evidence>
<dbReference type="Gene3D" id="3.40.309.10">
    <property type="entry name" value="Aldehyde Dehydrogenase, Chain A, domain 2"/>
    <property type="match status" value="1"/>
</dbReference>
<organism evidence="7 8">
    <name type="scientific">Penicillium chermesinum</name>
    <dbReference type="NCBI Taxonomy" id="63820"/>
    <lineage>
        <taxon>Eukaryota</taxon>
        <taxon>Fungi</taxon>
        <taxon>Dikarya</taxon>
        <taxon>Ascomycota</taxon>
        <taxon>Pezizomycotina</taxon>
        <taxon>Eurotiomycetes</taxon>
        <taxon>Eurotiomycetidae</taxon>
        <taxon>Eurotiales</taxon>
        <taxon>Aspergillaceae</taxon>
        <taxon>Penicillium</taxon>
    </lineage>
</organism>
<dbReference type="PANTHER" id="PTHR43570">
    <property type="entry name" value="ALDEHYDE DEHYDROGENASE"/>
    <property type="match status" value="1"/>
</dbReference>
<proteinExistence type="inferred from homology"/>
<dbReference type="PROSITE" id="PS00070">
    <property type="entry name" value="ALDEHYDE_DEHYDR_CYS"/>
    <property type="match status" value="1"/>
</dbReference>
<dbReference type="InterPro" id="IPR016163">
    <property type="entry name" value="Ald_DH_C"/>
</dbReference>
<reference evidence="7" key="1">
    <citation type="submission" date="2022-11" db="EMBL/GenBank/DDBJ databases">
        <authorList>
            <person name="Petersen C."/>
        </authorList>
    </citation>
    <scope>NUCLEOTIDE SEQUENCE</scope>
    <source>
        <strain evidence="7">IBT 19713</strain>
    </source>
</reference>
<dbReference type="InterPro" id="IPR015590">
    <property type="entry name" value="Aldehyde_DH_dom"/>
</dbReference>
<dbReference type="GeneID" id="83199629"/>
<dbReference type="EMBL" id="JAPQKS010000003">
    <property type="protein sequence ID" value="KAJ5238410.1"/>
    <property type="molecule type" value="Genomic_DNA"/>
</dbReference>
<dbReference type="GO" id="GO:0006081">
    <property type="term" value="P:aldehyde metabolic process"/>
    <property type="evidence" value="ECO:0007669"/>
    <property type="project" value="InterPro"/>
</dbReference>
<comment type="similarity">
    <text evidence="1 4">Belongs to the aldehyde dehydrogenase family.</text>
</comment>
<keyword evidence="8" id="KW-1185">Reference proteome</keyword>
<dbReference type="InterPro" id="IPR016160">
    <property type="entry name" value="Ald_DH_CS_CYS"/>
</dbReference>
<dbReference type="AlphaFoldDB" id="A0A9W9P696"/>
<keyword evidence="2" id="KW-0125">Carotenoid biosynthesis</keyword>
<feature type="active site" evidence="5">
    <location>
        <position position="253"/>
    </location>
</feature>
<feature type="active site" evidence="5">
    <location>
        <position position="219"/>
    </location>
</feature>
<evidence type="ECO:0000313" key="7">
    <source>
        <dbReference type="EMBL" id="KAJ5238410.1"/>
    </source>
</evidence>
<evidence type="ECO:0000256" key="3">
    <source>
        <dbReference type="ARBA" id="ARBA00023002"/>
    </source>
</evidence>
<dbReference type="PIRSF" id="PIRSF036492">
    <property type="entry name" value="ALDH"/>
    <property type="match status" value="1"/>
</dbReference>
<evidence type="ECO:0000313" key="8">
    <source>
        <dbReference type="Proteomes" id="UP001150941"/>
    </source>
</evidence>
<dbReference type="Pfam" id="PF00171">
    <property type="entry name" value="Aldedh"/>
    <property type="match status" value="1"/>
</dbReference>
<dbReference type="InterPro" id="IPR012394">
    <property type="entry name" value="Aldehyde_DH_NAD(P)"/>
</dbReference>
<evidence type="ECO:0000256" key="1">
    <source>
        <dbReference type="ARBA" id="ARBA00009986"/>
    </source>
</evidence>
<dbReference type="OrthoDB" id="440325at2759"/>
<reference evidence="7" key="2">
    <citation type="journal article" date="2023" name="IMA Fungus">
        <title>Comparative genomic study of the Penicillium genus elucidates a diverse pangenome and 15 lateral gene transfer events.</title>
        <authorList>
            <person name="Petersen C."/>
            <person name="Sorensen T."/>
            <person name="Nielsen M.R."/>
            <person name="Sondergaard T.E."/>
            <person name="Sorensen J.L."/>
            <person name="Fitzpatrick D.A."/>
            <person name="Frisvad J.C."/>
            <person name="Nielsen K.L."/>
        </authorList>
    </citation>
    <scope>NUCLEOTIDE SEQUENCE</scope>
    <source>
        <strain evidence="7">IBT 19713</strain>
    </source>
</reference>
<protein>
    <recommendedName>
        <fullName evidence="4">Aldehyde dehydrogenase</fullName>
    </recommendedName>
</protein>
<evidence type="ECO:0000256" key="5">
    <source>
        <dbReference type="PIRSR" id="PIRSR036492-1"/>
    </source>
</evidence>
<dbReference type="RefSeq" id="XP_058331329.1">
    <property type="nucleotide sequence ID" value="XM_058472326.1"/>
</dbReference>
<dbReference type="Proteomes" id="UP001150941">
    <property type="component" value="Unassembled WGS sequence"/>
</dbReference>
<sequence>MGTYTSAEEVNNTYARLRDTFQSGKTKSVEWRKWQLKQLWWLVSDNKDRFLDALHKDCNRSAYESLVSEYTGILNEILYHLQNVDQWIKPRRPDDGSLPMTLLAGASLRPEPRGLVLIIGPWNFPVSLLLRPLVAAITAGCTAILKPSELTQASQACLVELVPQYLDTDAISIVTGGPGETTSLLQNKQFDLIFFTGSPAVGRLVAEAAAKHLTPVVLELGGQGPGIVTASADIDFAAKSIASTKYMNAGQSCLAVNHVLAHPSVAEQLVELLKFHFEAFAADGPDSMTAVINKKNFDRLKNSIEKSHGTVVYGGQADPDKLSIRPTILTDLTPNDPILSSEIFGPICPILITTTEDAIRSINSTHCQLTVITSTTSGGVTVNDTLVHAAVLGAPFGGIGESGYGTYHGAYGFKAFSHMRTIANTTGLIRSLFGVRYPPYSKKDPNRLAVKNSLGFKRGETILDQRIGLAGWFRDQSAKIIRLTLLSTLFVLADKGAGGWLGLHRSMTYAASVIKSLAVSVVKVIQKRAL</sequence>
<dbReference type="Gene3D" id="3.40.605.10">
    <property type="entry name" value="Aldehyde Dehydrogenase, Chain A, domain 1"/>
    <property type="match status" value="1"/>
</dbReference>
<dbReference type="GO" id="GO:0016117">
    <property type="term" value="P:carotenoid biosynthetic process"/>
    <property type="evidence" value="ECO:0007669"/>
    <property type="project" value="UniProtKB-KW"/>
</dbReference>
<evidence type="ECO:0000256" key="2">
    <source>
        <dbReference type="ARBA" id="ARBA00022746"/>
    </source>
</evidence>
<dbReference type="GO" id="GO:0004029">
    <property type="term" value="F:aldehyde dehydrogenase (NAD+) activity"/>
    <property type="evidence" value="ECO:0007669"/>
    <property type="project" value="TreeGrafter"/>
</dbReference>
<dbReference type="GO" id="GO:0005737">
    <property type="term" value="C:cytoplasm"/>
    <property type="evidence" value="ECO:0007669"/>
    <property type="project" value="TreeGrafter"/>
</dbReference>
<dbReference type="InterPro" id="IPR016161">
    <property type="entry name" value="Ald_DH/histidinol_DH"/>
</dbReference>
<gene>
    <name evidence="7" type="ORF">N7468_003029</name>
</gene>
<keyword evidence="3 4" id="KW-0560">Oxidoreductase</keyword>
<dbReference type="FunFam" id="3.40.605.10:FF:000004">
    <property type="entry name" value="Aldehyde dehydrogenase"/>
    <property type="match status" value="1"/>
</dbReference>
<dbReference type="SUPFAM" id="SSF53720">
    <property type="entry name" value="ALDH-like"/>
    <property type="match status" value="1"/>
</dbReference>
<comment type="caution">
    <text evidence="7">The sequence shown here is derived from an EMBL/GenBank/DDBJ whole genome shotgun (WGS) entry which is preliminary data.</text>
</comment>